<organism evidence="4 5">
    <name type="scientific">Ditylenchus destructor</name>
    <dbReference type="NCBI Taxonomy" id="166010"/>
    <lineage>
        <taxon>Eukaryota</taxon>
        <taxon>Metazoa</taxon>
        <taxon>Ecdysozoa</taxon>
        <taxon>Nematoda</taxon>
        <taxon>Chromadorea</taxon>
        <taxon>Rhabditida</taxon>
        <taxon>Tylenchina</taxon>
        <taxon>Tylenchomorpha</taxon>
        <taxon>Sphaerularioidea</taxon>
        <taxon>Anguinidae</taxon>
        <taxon>Anguininae</taxon>
        <taxon>Ditylenchus</taxon>
    </lineage>
</organism>
<gene>
    <name evidence="4" type="ORF">DdX_05544</name>
</gene>
<feature type="signal peptide" evidence="3">
    <location>
        <begin position="1"/>
        <end position="19"/>
    </location>
</feature>
<keyword evidence="2" id="KW-0472">Membrane</keyword>
<feature type="compositionally biased region" description="Polar residues" evidence="1">
    <location>
        <begin position="147"/>
        <end position="161"/>
    </location>
</feature>
<name>A0AAD4N6C4_9BILA</name>
<feature type="region of interest" description="Disordered" evidence="1">
    <location>
        <begin position="308"/>
        <end position="339"/>
    </location>
</feature>
<dbReference type="EMBL" id="JAKKPZ010000006">
    <property type="protein sequence ID" value="KAI1720168.1"/>
    <property type="molecule type" value="Genomic_DNA"/>
</dbReference>
<feature type="chain" id="PRO_5042186674" evidence="3">
    <location>
        <begin position="20"/>
        <end position="1049"/>
    </location>
</feature>
<sequence>MGNRRIYLILAISTIYVLGGPQGTGASHHSKSSNHSTTPDSPDTVPSKDEEDKDPRDASVGKEVHLESSKPEEISDDEKDGKILKSEKDEMRDAFDTETKNVSKGIVGKQLSADSSKESVQGSSSLISQLAEAVSRARGSDVDDESLTGSMAHISQRSADSNGDAETPKTRIEVRSRAESLANNSESTSTTPHASEEDEPVKTLSKFEQVGIARVPERDSSGLLSSAMESPEVEIVEVKPLNANPFSEESSENSEEIRRPNLTALNIAMNNFRQVLAEEARKADVGRHAEYSVEIVEPIHPVVSKPIKSEDRADVKPDSASESHVHHISDGKYDAAGNHRGKTLTLPSVYGGETVLRERRDSSVKQSEKAVPMTISGQKEAQGGIAYNVDFGSNNANNAKNSKPHVSGFDGADTRRAKRLSINETPVLGKTASQRLAQQKSLELSLHPDDNEKIVKDIIKANSSDEDTETVPLANQVQPTEFIQPNGYIDLGNIKKALEIAMARRNATLHENDSAEETAGKANDSDEDSRNSSDSHDSEEITAIHNTHVTLPPRQELKLALEKLFNPQLKNETGDSDSDDDEDENEDSTHDSSTNDNDSNDTPSEETAALKLNQIVIIAGPAQPPSEEKPSKGPRIGPVFVKDSNIHFDFQRHNSKRRHKPHVDDGSKDSSSDSDEESDRKPISIFAGRPPSILPHLMRPPFNMMIRKKHEGPVMEGNFQKFWPHNFPPHHKPHFDSDSSKDSSSSSMEEPIRPVPFHAKWLRPPQPVRSPHRMMKHGESDSHENRIWDRRFRGHFQPHPFPGFPIFPHDMMESREGPMEEEPFRKPWPQRPPPPHPMFGPFPSHPYIFSQHPVMGIPMESPSEDPSGRLWEHQRPPLDRMFGVRSLPPQQFQPQHVPELVHEPQPIFPRDITGNHDNFASGESFGRPGPNGPHHVLEPLLPPARNIPPPPPPPEHFQPHPPMPKPNQWSKERAEDVRDEDKMHTGKGFTLTLHLSCVGLGIVSLLLAMTIVFKVYKIMHKQPIKDAHHAGQGPKDNLPISYCRLDEKI</sequence>
<dbReference type="Proteomes" id="UP001201812">
    <property type="component" value="Unassembled WGS sequence"/>
</dbReference>
<evidence type="ECO:0000256" key="2">
    <source>
        <dbReference type="SAM" id="Phobius"/>
    </source>
</evidence>
<feature type="compositionally biased region" description="Basic and acidic residues" evidence="1">
    <location>
        <begin position="166"/>
        <end position="178"/>
    </location>
</feature>
<feature type="compositionally biased region" description="Basic and acidic residues" evidence="1">
    <location>
        <begin position="308"/>
        <end position="333"/>
    </location>
</feature>
<dbReference type="AlphaFoldDB" id="A0AAD4N6C4"/>
<evidence type="ECO:0000256" key="1">
    <source>
        <dbReference type="SAM" id="MobiDB-lite"/>
    </source>
</evidence>
<feature type="compositionally biased region" description="Polar residues" evidence="1">
    <location>
        <begin position="112"/>
        <end position="128"/>
    </location>
</feature>
<feature type="region of interest" description="Disordered" evidence="1">
    <location>
        <begin position="567"/>
        <end position="604"/>
    </location>
</feature>
<feature type="compositionally biased region" description="Basic and acidic residues" evidence="1">
    <location>
        <begin position="528"/>
        <end position="538"/>
    </location>
</feature>
<proteinExistence type="predicted"/>
<feature type="region of interest" description="Disordered" evidence="1">
    <location>
        <begin position="620"/>
        <end position="692"/>
    </location>
</feature>
<feature type="region of interest" description="Disordered" evidence="1">
    <location>
        <begin position="19"/>
        <end position="204"/>
    </location>
</feature>
<keyword evidence="3" id="KW-0732">Signal</keyword>
<accession>A0AAD4N6C4</accession>
<keyword evidence="5" id="KW-1185">Reference proteome</keyword>
<feature type="compositionally biased region" description="Acidic residues" evidence="1">
    <location>
        <begin position="574"/>
        <end position="586"/>
    </location>
</feature>
<feature type="region of interest" description="Disordered" evidence="1">
    <location>
        <begin position="943"/>
        <end position="975"/>
    </location>
</feature>
<reference evidence="4" key="1">
    <citation type="submission" date="2022-01" db="EMBL/GenBank/DDBJ databases">
        <title>Genome Sequence Resource for Two Populations of Ditylenchus destructor, the Migratory Endoparasitic Phytonematode.</title>
        <authorList>
            <person name="Zhang H."/>
            <person name="Lin R."/>
            <person name="Xie B."/>
        </authorList>
    </citation>
    <scope>NUCLEOTIDE SEQUENCE</scope>
    <source>
        <strain evidence="4">BazhouSP</strain>
    </source>
</reference>
<evidence type="ECO:0000313" key="4">
    <source>
        <dbReference type="EMBL" id="KAI1720168.1"/>
    </source>
</evidence>
<keyword evidence="2" id="KW-0812">Transmembrane</keyword>
<feature type="compositionally biased region" description="Pro residues" evidence="1">
    <location>
        <begin position="943"/>
        <end position="965"/>
    </location>
</feature>
<evidence type="ECO:0000313" key="5">
    <source>
        <dbReference type="Proteomes" id="UP001201812"/>
    </source>
</evidence>
<feature type="compositionally biased region" description="Basic and acidic residues" evidence="1">
    <location>
        <begin position="46"/>
        <end position="101"/>
    </location>
</feature>
<feature type="transmembrane region" description="Helical" evidence="2">
    <location>
        <begin position="993"/>
        <end position="1016"/>
    </location>
</feature>
<evidence type="ECO:0000256" key="3">
    <source>
        <dbReference type="SAM" id="SignalP"/>
    </source>
</evidence>
<feature type="compositionally biased region" description="Polar residues" evidence="1">
    <location>
        <begin position="181"/>
        <end position="193"/>
    </location>
</feature>
<comment type="caution">
    <text evidence="4">The sequence shown here is derived from an EMBL/GenBank/DDBJ whole genome shotgun (WGS) entry which is preliminary data.</text>
</comment>
<feature type="region of interest" description="Disordered" evidence="1">
    <location>
        <begin position="725"/>
        <end position="782"/>
    </location>
</feature>
<feature type="compositionally biased region" description="Low complexity" evidence="1">
    <location>
        <begin position="591"/>
        <end position="604"/>
    </location>
</feature>
<protein>
    <submittedName>
        <fullName evidence="4">Uncharacterized protein</fullName>
    </submittedName>
</protein>
<feature type="compositionally biased region" description="Basic and acidic residues" evidence="1">
    <location>
        <begin position="662"/>
        <end position="671"/>
    </location>
</feature>
<keyword evidence="2" id="KW-1133">Transmembrane helix</keyword>
<feature type="region of interest" description="Disordered" evidence="1">
    <location>
        <begin position="509"/>
        <end position="538"/>
    </location>
</feature>